<feature type="domain" description="Zn(2)-C6 fungal-type" evidence="2">
    <location>
        <begin position="12"/>
        <end position="41"/>
    </location>
</feature>
<organism evidence="3 4">
    <name type="scientific">Passalora fulva</name>
    <name type="common">Tomato leaf mold</name>
    <name type="synonym">Cladosporium fulvum</name>
    <dbReference type="NCBI Taxonomy" id="5499"/>
    <lineage>
        <taxon>Eukaryota</taxon>
        <taxon>Fungi</taxon>
        <taxon>Dikarya</taxon>
        <taxon>Ascomycota</taxon>
        <taxon>Pezizomycotina</taxon>
        <taxon>Dothideomycetes</taxon>
        <taxon>Dothideomycetidae</taxon>
        <taxon>Mycosphaerellales</taxon>
        <taxon>Mycosphaerellaceae</taxon>
        <taxon>Fulvia</taxon>
    </lineage>
</organism>
<keyword evidence="4" id="KW-1185">Reference proteome</keyword>
<reference evidence="3" key="2">
    <citation type="journal article" date="2022" name="Microb. Genom.">
        <title>A chromosome-scale genome assembly of the tomato pathogen Cladosporium fulvum reveals a compartmentalized genome architecture and the presence of a dispensable chromosome.</title>
        <authorList>
            <person name="Zaccaron A.Z."/>
            <person name="Chen L.H."/>
            <person name="Samaras A."/>
            <person name="Stergiopoulos I."/>
        </authorList>
    </citation>
    <scope>NUCLEOTIDE SEQUENCE</scope>
    <source>
        <strain evidence="3">Race5_Kim</strain>
    </source>
</reference>
<dbReference type="RefSeq" id="XP_047763945.1">
    <property type="nucleotide sequence ID" value="XM_047909264.1"/>
</dbReference>
<name>A0A9Q8PBS1_PASFU</name>
<dbReference type="OrthoDB" id="3546279at2759"/>
<dbReference type="SUPFAM" id="SSF57701">
    <property type="entry name" value="Zn2/Cys6 DNA-binding domain"/>
    <property type="match status" value="1"/>
</dbReference>
<gene>
    <name evidence="3" type="ORF">CLAFUR5_10116</name>
</gene>
<dbReference type="KEGG" id="ffu:CLAFUR5_10116"/>
<dbReference type="GeneID" id="71989994"/>
<reference evidence="3" key="1">
    <citation type="submission" date="2021-12" db="EMBL/GenBank/DDBJ databases">
        <authorList>
            <person name="Zaccaron A."/>
            <person name="Stergiopoulos I."/>
        </authorList>
    </citation>
    <scope>NUCLEOTIDE SEQUENCE</scope>
    <source>
        <strain evidence="3">Race5_Kim</strain>
    </source>
</reference>
<dbReference type="GO" id="GO:0008270">
    <property type="term" value="F:zinc ion binding"/>
    <property type="evidence" value="ECO:0007669"/>
    <property type="project" value="InterPro"/>
</dbReference>
<accession>A0A9Q8PBS1</accession>
<dbReference type="InterPro" id="IPR053157">
    <property type="entry name" value="Sterol_Uptake_Regulator"/>
</dbReference>
<evidence type="ECO:0000259" key="2">
    <source>
        <dbReference type="PROSITE" id="PS50048"/>
    </source>
</evidence>
<dbReference type="PROSITE" id="PS50048">
    <property type="entry name" value="ZN2_CY6_FUNGAL_2"/>
    <property type="match status" value="1"/>
</dbReference>
<dbReference type="CDD" id="cd00067">
    <property type="entry name" value="GAL4"/>
    <property type="match status" value="1"/>
</dbReference>
<dbReference type="InterPro" id="IPR001138">
    <property type="entry name" value="Zn2Cys6_DnaBD"/>
</dbReference>
<evidence type="ECO:0000313" key="3">
    <source>
        <dbReference type="EMBL" id="UJO19579.1"/>
    </source>
</evidence>
<evidence type="ECO:0000256" key="1">
    <source>
        <dbReference type="ARBA" id="ARBA00023242"/>
    </source>
</evidence>
<protein>
    <submittedName>
        <fullName evidence="3">Zn(2)-C6 fungal-type transcription factor afumD</fullName>
    </submittedName>
</protein>
<keyword evidence="1" id="KW-0539">Nucleus</keyword>
<dbReference type="EMBL" id="CP090169">
    <property type="protein sequence ID" value="UJO19579.1"/>
    <property type="molecule type" value="Genomic_DNA"/>
</dbReference>
<evidence type="ECO:0000313" key="4">
    <source>
        <dbReference type="Proteomes" id="UP000756132"/>
    </source>
</evidence>
<proteinExistence type="predicted"/>
<dbReference type="Gene3D" id="4.10.240.10">
    <property type="entry name" value="Zn(2)-C6 fungal-type DNA-binding domain"/>
    <property type="match status" value="1"/>
</dbReference>
<dbReference type="Pfam" id="PF00172">
    <property type="entry name" value="Zn_clus"/>
    <property type="match status" value="1"/>
</dbReference>
<dbReference type="Proteomes" id="UP000756132">
    <property type="component" value="Chromosome 7"/>
</dbReference>
<dbReference type="PANTHER" id="PTHR47784:SF5">
    <property type="entry name" value="STEROL UPTAKE CONTROL PROTEIN 2"/>
    <property type="match status" value="1"/>
</dbReference>
<dbReference type="SMART" id="SM00066">
    <property type="entry name" value="GAL4"/>
    <property type="match status" value="1"/>
</dbReference>
<sequence>MCRLGQKKSRKGCINCKRRRVKCDELAPCRNCIRRGEDCSLLAPSPSSASERHDMAAEASATPQEWMDDLALMRHFVKWTTKEPFGAREEVQYLWQEVVTDMALEYPFLMHGVLSLASLHLVHVKPEEADKYLRICDRHQTRAVEMFRGLLSSEIVAQNATPMFALSSCISIASMSRQCATAAIQPEPQFVDIDQVCEMFLLTRGVADVVSACHESISKGPLAAMMTGYLLPADEDPLALPTTVTQRLEDLYHLAEKACPEEDKFDACKHALLQLDKTYQAIAYYDARNELQTGHAWSWMTSIPFLFVLMIQAREPVALIILADFAAASMSIESAWYTQKWGSYCLQGISMTLKDVEAGDWLEWPRRHAQSNMSVLRQSKTPVNAAP</sequence>
<dbReference type="GO" id="GO:0001228">
    <property type="term" value="F:DNA-binding transcription activator activity, RNA polymerase II-specific"/>
    <property type="evidence" value="ECO:0007669"/>
    <property type="project" value="TreeGrafter"/>
</dbReference>
<dbReference type="PROSITE" id="PS00463">
    <property type="entry name" value="ZN2_CY6_FUNGAL_1"/>
    <property type="match status" value="1"/>
</dbReference>
<dbReference type="AlphaFoldDB" id="A0A9Q8PBS1"/>
<dbReference type="InterPro" id="IPR036864">
    <property type="entry name" value="Zn2-C6_fun-type_DNA-bd_sf"/>
</dbReference>
<dbReference type="PANTHER" id="PTHR47784">
    <property type="entry name" value="STEROL UPTAKE CONTROL PROTEIN 2"/>
    <property type="match status" value="1"/>
</dbReference>